<sequence>MKLTRSPFFKVALAVLVGAAIAWAFWPGTKSTTTVEAVDSLAFYRQKEQEHRQAGAIIRAENEELWKAYRDTAAMRAPGWDSLRTRYRDSVQSQIRRKFAR</sequence>
<gene>
    <name evidence="1" type="ORF">GCM10010967_12090</name>
</gene>
<comment type="caution">
    <text evidence="1">The sequence shown here is derived from an EMBL/GenBank/DDBJ whole genome shotgun (WGS) entry which is preliminary data.</text>
</comment>
<protein>
    <submittedName>
        <fullName evidence="1">Uncharacterized protein</fullName>
    </submittedName>
</protein>
<reference evidence="2" key="1">
    <citation type="journal article" date="2019" name="Int. J. Syst. Evol. Microbiol.">
        <title>The Global Catalogue of Microorganisms (GCM) 10K type strain sequencing project: providing services to taxonomists for standard genome sequencing and annotation.</title>
        <authorList>
            <consortium name="The Broad Institute Genomics Platform"/>
            <consortium name="The Broad Institute Genome Sequencing Center for Infectious Disease"/>
            <person name="Wu L."/>
            <person name="Ma J."/>
        </authorList>
    </citation>
    <scope>NUCLEOTIDE SEQUENCE [LARGE SCALE GENOMIC DNA]</scope>
    <source>
        <strain evidence="2">CGMCC 1.6375</strain>
    </source>
</reference>
<dbReference type="RefSeq" id="WP_019942580.1">
    <property type="nucleotide sequence ID" value="NZ_BMLI01000001.1"/>
</dbReference>
<dbReference type="Proteomes" id="UP000632339">
    <property type="component" value="Unassembled WGS sequence"/>
</dbReference>
<evidence type="ECO:0000313" key="1">
    <source>
        <dbReference type="EMBL" id="GGM81894.1"/>
    </source>
</evidence>
<proteinExistence type="predicted"/>
<name>A0ABQ2HK86_9BACT</name>
<evidence type="ECO:0000313" key="2">
    <source>
        <dbReference type="Proteomes" id="UP000632339"/>
    </source>
</evidence>
<organism evidence="1 2">
    <name type="scientific">Dyadobacter beijingensis</name>
    <dbReference type="NCBI Taxonomy" id="365489"/>
    <lineage>
        <taxon>Bacteria</taxon>
        <taxon>Pseudomonadati</taxon>
        <taxon>Bacteroidota</taxon>
        <taxon>Cytophagia</taxon>
        <taxon>Cytophagales</taxon>
        <taxon>Spirosomataceae</taxon>
        <taxon>Dyadobacter</taxon>
    </lineage>
</organism>
<dbReference type="EMBL" id="BMLI01000001">
    <property type="protein sequence ID" value="GGM81894.1"/>
    <property type="molecule type" value="Genomic_DNA"/>
</dbReference>
<accession>A0ABQ2HK86</accession>
<keyword evidence="2" id="KW-1185">Reference proteome</keyword>